<evidence type="ECO:0000259" key="5">
    <source>
        <dbReference type="PROSITE" id="PS50043"/>
    </source>
</evidence>
<feature type="modified residue" description="4-aspartylphosphate" evidence="4">
    <location>
        <position position="65"/>
    </location>
</feature>
<dbReference type="Pfam" id="PF00196">
    <property type="entry name" value="GerE"/>
    <property type="match status" value="1"/>
</dbReference>
<proteinExistence type="predicted"/>
<dbReference type="Pfam" id="PF00072">
    <property type="entry name" value="Response_reg"/>
    <property type="match status" value="1"/>
</dbReference>
<dbReference type="RefSeq" id="WP_111513738.1">
    <property type="nucleotide sequence ID" value="NZ_QFYR01000001.1"/>
</dbReference>
<evidence type="ECO:0000256" key="3">
    <source>
        <dbReference type="ARBA" id="ARBA00023163"/>
    </source>
</evidence>
<evidence type="ECO:0000259" key="6">
    <source>
        <dbReference type="PROSITE" id="PS50110"/>
    </source>
</evidence>
<dbReference type="InterPro" id="IPR001789">
    <property type="entry name" value="Sig_transdc_resp-reg_receiver"/>
</dbReference>
<dbReference type="PRINTS" id="PR00038">
    <property type="entry name" value="HTHLUXR"/>
</dbReference>
<dbReference type="GO" id="GO:0006355">
    <property type="term" value="P:regulation of DNA-templated transcription"/>
    <property type="evidence" value="ECO:0007669"/>
    <property type="project" value="InterPro"/>
</dbReference>
<dbReference type="Gene3D" id="1.10.10.10">
    <property type="entry name" value="Winged helix-like DNA-binding domain superfamily/Winged helix DNA-binding domain"/>
    <property type="match status" value="1"/>
</dbReference>
<dbReference type="PANTHER" id="PTHR44688">
    <property type="entry name" value="DNA-BINDING TRANSCRIPTIONAL ACTIVATOR DEVR_DOSR"/>
    <property type="match status" value="1"/>
</dbReference>
<keyword evidence="4" id="KW-0597">Phosphoprotein</keyword>
<name>A0A328AUC0_9CAUL</name>
<sequence>MSVPHSTDPTSAPAKVVHLVDDDPLLREYAAITLTYAGYDVVQHESGVAFLRALDAAVPGCVLLDIHMPEIDGFGVLQALSERHVTWPVVVLTARKDVRSAVEAMKRGAFEFLQKPFAADGLLAVLTDAFEKLETLSEEAARAARARSLIDTLSARELQVLRGMLGGLPNKLIAYELDLSVRTVEIYRGKVMDKLNVRGLSSAVRLALAAGVEPLVERDTA</sequence>
<keyword evidence="3" id="KW-0804">Transcription</keyword>
<evidence type="ECO:0000256" key="2">
    <source>
        <dbReference type="ARBA" id="ARBA00023125"/>
    </source>
</evidence>
<dbReference type="Proteomes" id="UP000249725">
    <property type="component" value="Unassembled WGS sequence"/>
</dbReference>
<feature type="domain" description="Response regulatory" evidence="6">
    <location>
        <begin position="16"/>
        <end position="130"/>
    </location>
</feature>
<dbReference type="AlphaFoldDB" id="A0A328AUC0"/>
<accession>A0A328AUC0</accession>
<dbReference type="InterPro" id="IPR011006">
    <property type="entry name" value="CheY-like_superfamily"/>
</dbReference>
<dbReference type="PROSITE" id="PS50043">
    <property type="entry name" value="HTH_LUXR_2"/>
    <property type="match status" value="1"/>
</dbReference>
<dbReference type="EMBL" id="QFYR01000001">
    <property type="protein sequence ID" value="RAK57286.1"/>
    <property type="molecule type" value="Genomic_DNA"/>
</dbReference>
<dbReference type="SMART" id="SM00448">
    <property type="entry name" value="REC"/>
    <property type="match status" value="1"/>
</dbReference>
<dbReference type="GO" id="GO:0000160">
    <property type="term" value="P:phosphorelay signal transduction system"/>
    <property type="evidence" value="ECO:0007669"/>
    <property type="project" value="InterPro"/>
</dbReference>
<dbReference type="InterPro" id="IPR036388">
    <property type="entry name" value="WH-like_DNA-bd_sf"/>
</dbReference>
<evidence type="ECO:0000256" key="4">
    <source>
        <dbReference type="PROSITE-ProRule" id="PRU00169"/>
    </source>
</evidence>
<keyword evidence="8" id="KW-1185">Reference proteome</keyword>
<dbReference type="PANTHER" id="PTHR44688:SF16">
    <property type="entry name" value="DNA-BINDING TRANSCRIPTIONAL ACTIVATOR DEVR_DOSR"/>
    <property type="match status" value="1"/>
</dbReference>
<dbReference type="CDD" id="cd06170">
    <property type="entry name" value="LuxR_C_like"/>
    <property type="match status" value="1"/>
</dbReference>
<dbReference type="InterPro" id="IPR000792">
    <property type="entry name" value="Tscrpt_reg_LuxR_C"/>
</dbReference>
<dbReference type="SUPFAM" id="SSF52172">
    <property type="entry name" value="CheY-like"/>
    <property type="match status" value="1"/>
</dbReference>
<keyword evidence="2 7" id="KW-0238">DNA-binding</keyword>
<comment type="caution">
    <text evidence="7">The sequence shown here is derived from an EMBL/GenBank/DDBJ whole genome shotgun (WGS) entry which is preliminary data.</text>
</comment>
<dbReference type="Gene3D" id="3.40.50.2300">
    <property type="match status" value="1"/>
</dbReference>
<dbReference type="PROSITE" id="PS50110">
    <property type="entry name" value="RESPONSE_REGULATORY"/>
    <property type="match status" value="1"/>
</dbReference>
<evidence type="ECO:0000256" key="1">
    <source>
        <dbReference type="ARBA" id="ARBA00023015"/>
    </source>
</evidence>
<evidence type="ECO:0000313" key="8">
    <source>
        <dbReference type="Proteomes" id="UP000249725"/>
    </source>
</evidence>
<organism evidence="7 8">
    <name type="scientific">Phenylobacterium deserti</name>
    <dbReference type="NCBI Taxonomy" id="1914756"/>
    <lineage>
        <taxon>Bacteria</taxon>
        <taxon>Pseudomonadati</taxon>
        <taxon>Pseudomonadota</taxon>
        <taxon>Alphaproteobacteria</taxon>
        <taxon>Caulobacterales</taxon>
        <taxon>Caulobacteraceae</taxon>
        <taxon>Phenylobacterium</taxon>
    </lineage>
</organism>
<gene>
    <name evidence="7" type="primary">fixJ</name>
    <name evidence="7" type="ORF">DJ018_04890</name>
</gene>
<dbReference type="InterPro" id="IPR016032">
    <property type="entry name" value="Sig_transdc_resp-reg_C-effctor"/>
</dbReference>
<dbReference type="GO" id="GO:0003677">
    <property type="term" value="F:DNA binding"/>
    <property type="evidence" value="ECO:0007669"/>
    <property type="project" value="UniProtKB-KW"/>
</dbReference>
<evidence type="ECO:0000313" key="7">
    <source>
        <dbReference type="EMBL" id="RAK57286.1"/>
    </source>
</evidence>
<feature type="domain" description="HTH luxR-type" evidence="5">
    <location>
        <begin position="146"/>
        <end position="211"/>
    </location>
</feature>
<keyword evidence="1" id="KW-0805">Transcription regulation</keyword>
<dbReference type="SUPFAM" id="SSF46894">
    <property type="entry name" value="C-terminal effector domain of the bipartite response regulators"/>
    <property type="match status" value="1"/>
</dbReference>
<dbReference type="OrthoDB" id="9782655at2"/>
<dbReference type="SMART" id="SM00421">
    <property type="entry name" value="HTH_LUXR"/>
    <property type="match status" value="1"/>
</dbReference>
<reference evidence="8" key="1">
    <citation type="submission" date="2018-05" db="EMBL/GenBank/DDBJ databases">
        <authorList>
            <person name="Li X."/>
        </authorList>
    </citation>
    <scope>NUCLEOTIDE SEQUENCE [LARGE SCALE GENOMIC DNA]</scope>
    <source>
        <strain evidence="8">YIM 73061</strain>
    </source>
</reference>
<protein>
    <submittedName>
        <fullName evidence="7">DNA-binding response regulator</fullName>
    </submittedName>
</protein>